<gene>
    <name evidence="1" type="ORF">BLL40_02730</name>
</gene>
<dbReference type="EMBL" id="MRWQ01000001">
    <property type="protein sequence ID" value="OKL38350.1"/>
    <property type="molecule type" value="Genomic_DNA"/>
</dbReference>
<organism evidence="1 2">
    <name type="scientific">Domibacillus mangrovi</name>
    <dbReference type="NCBI Taxonomy" id="1714354"/>
    <lineage>
        <taxon>Bacteria</taxon>
        <taxon>Bacillati</taxon>
        <taxon>Bacillota</taxon>
        <taxon>Bacilli</taxon>
        <taxon>Bacillales</taxon>
        <taxon>Bacillaceae</taxon>
        <taxon>Domibacillus</taxon>
    </lineage>
</organism>
<comment type="caution">
    <text evidence="1">The sequence shown here is derived from an EMBL/GenBank/DDBJ whole genome shotgun (WGS) entry which is preliminary data.</text>
</comment>
<dbReference type="AlphaFoldDB" id="A0A1Q5P7U4"/>
<dbReference type="RefSeq" id="WP_073710350.1">
    <property type="nucleotide sequence ID" value="NZ_MRWQ01000001.1"/>
</dbReference>
<protein>
    <submittedName>
        <fullName evidence="1">Uncharacterized protein</fullName>
    </submittedName>
</protein>
<dbReference type="Proteomes" id="UP000186524">
    <property type="component" value="Unassembled WGS sequence"/>
</dbReference>
<sequence length="99" mass="11769">MLCEKISIYKTSKAKNIAKKFKYDSKAYEHASTNRYVPRHIIANTIVYGKKEKDGAKGYNKYTTTIYKNNVPRNFKVVYNPKTKKVRHYHYSDKKKKKK</sequence>
<evidence type="ECO:0000313" key="2">
    <source>
        <dbReference type="Proteomes" id="UP000186524"/>
    </source>
</evidence>
<proteinExistence type="predicted"/>
<dbReference type="STRING" id="1714354.BLL40_02730"/>
<accession>A0A1Q5P7U4</accession>
<evidence type="ECO:0000313" key="1">
    <source>
        <dbReference type="EMBL" id="OKL38350.1"/>
    </source>
</evidence>
<keyword evidence="2" id="KW-1185">Reference proteome</keyword>
<name>A0A1Q5P7U4_9BACI</name>
<reference evidence="1 2" key="1">
    <citation type="submission" date="2016-12" db="EMBL/GenBank/DDBJ databases">
        <title>Domibacillus sp. SAOS 44 whole genome sequencing.</title>
        <authorList>
            <person name="Verma A."/>
            <person name="Krishnamurthi S."/>
        </authorList>
    </citation>
    <scope>NUCLEOTIDE SEQUENCE [LARGE SCALE GENOMIC DNA]</scope>
    <source>
        <strain evidence="1 2">SAOS 44</strain>
    </source>
</reference>